<dbReference type="AlphaFoldDB" id="A0A1H0S9G3"/>
<feature type="region of interest" description="Disordered" evidence="1">
    <location>
        <begin position="1"/>
        <end position="23"/>
    </location>
</feature>
<dbReference type="Proteomes" id="UP000199341">
    <property type="component" value="Unassembled WGS sequence"/>
</dbReference>
<dbReference type="EMBL" id="FNIE01000026">
    <property type="protein sequence ID" value="SDP37848.1"/>
    <property type="molecule type" value="Genomic_DNA"/>
</dbReference>
<organism evidence="3 4">
    <name type="scientific">Actinacidiphila guanduensis</name>
    <dbReference type="NCBI Taxonomy" id="310781"/>
    <lineage>
        <taxon>Bacteria</taxon>
        <taxon>Bacillati</taxon>
        <taxon>Actinomycetota</taxon>
        <taxon>Actinomycetes</taxon>
        <taxon>Kitasatosporales</taxon>
        <taxon>Streptomycetaceae</taxon>
        <taxon>Actinacidiphila</taxon>
    </lineage>
</organism>
<dbReference type="RefSeq" id="WP_245771835.1">
    <property type="nucleotide sequence ID" value="NZ_FNIE01000026.1"/>
</dbReference>
<accession>A0A1H0S9G3</accession>
<gene>
    <name evidence="3" type="ORF">SAMN05216259_12623</name>
</gene>
<reference evidence="3 4" key="1">
    <citation type="submission" date="2016-10" db="EMBL/GenBank/DDBJ databases">
        <authorList>
            <person name="de Groot N.N."/>
        </authorList>
    </citation>
    <scope>NUCLEOTIDE SEQUENCE [LARGE SCALE GENOMIC DNA]</scope>
    <source>
        <strain evidence="3 4">CGMCC 4.2022</strain>
    </source>
</reference>
<proteinExistence type="predicted"/>
<dbReference type="InterPro" id="IPR045608">
    <property type="entry name" value="Trypco2"/>
</dbReference>
<evidence type="ECO:0000313" key="3">
    <source>
        <dbReference type="EMBL" id="SDP37848.1"/>
    </source>
</evidence>
<name>A0A1H0S9G3_9ACTN</name>
<dbReference type="Pfam" id="PF19631">
    <property type="entry name" value="Trypco2"/>
    <property type="match status" value="1"/>
</dbReference>
<evidence type="ECO:0000313" key="4">
    <source>
        <dbReference type="Proteomes" id="UP000199341"/>
    </source>
</evidence>
<evidence type="ECO:0000256" key="1">
    <source>
        <dbReference type="SAM" id="MobiDB-lite"/>
    </source>
</evidence>
<feature type="compositionally biased region" description="Polar residues" evidence="1">
    <location>
        <begin position="1"/>
        <end position="10"/>
    </location>
</feature>
<sequence>MRTDDGTANGQEGAIVAPSVPPPPFTGMELADAVEAVRSGLMAGAAAGADAGLRFEVGEIHMEFTVQLERVRTGRGGVKAWVVEAGGEASRSLARTHTVSFTLRPLDAATGRPPHITAPDEPA</sequence>
<evidence type="ECO:0000259" key="2">
    <source>
        <dbReference type="Pfam" id="PF19631"/>
    </source>
</evidence>
<feature type="domain" description="Trypsin-co-occurring" evidence="2">
    <location>
        <begin position="28"/>
        <end position="105"/>
    </location>
</feature>
<protein>
    <recommendedName>
        <fullName evidence="2">Trypsin-co-occurring domain-containing protein</fullName>
    </recommendedName>
</protein>
<keyword evidence="4" id="KW-1185">Reference proteome</keyword>